<protein>
    <recommendedName>
        <fullName evidence="3">Osmotically inducible protein OsmC</fullName>
    </recommendedName>
</protein>
<sequence length="144" mass="15476">MVNIVKRSNVVEAFLPGQGQGNVTARSSGASVDLANGARESGMTPLELMDAALAGCLVLSVRIAARSFGLHERLASVKVDVQHEKAPDQPSRIARFDCVFAIDGDFSEEERQRLIDEAHRICTVGNTLMSDVEIRDVADIPADA</sequence>
<keyword evidence="2" id="KW-1185">Reference proteome</keyword>
<evidence type="ECO:0000313" key="2">
    <source>
        <dbReference type="Proteomes" id="UP000636264"/>
    </source>
</evidence>
<dbReference type="EMBL" id="BMIF01000013">
    <property type="protein sequence ID" value="GGA77619.1"/>
    <property type="molecule type" value="Genomic_DNA"/>
</dbReference>
<reference evidence="1" key="2">
    <citation type="submission" date="2020-09" db="EMBL/GenBank/DDBJ databases">
        <authorList>
            <person name="Sun Q."/>
            <person name="Zhou Y."/>
        </authorList>
    </citation>
    <scope>NUCLEOTIDE SEQUENCE</scope>
    <source>
        <strain evidence="1">CGMCC 1.15320</strain>
    </source>
</reference>
<dbReference type="InterPro" id="IPR015946">
    <property type="entry name" value="KH_dom-like_a/b"/>
</dbReference>
<dbReference type="AlphaFoldDB" id="A0A916W997"/>
<evidence type="ECO:0000313" key="1">
    <source>
        <dbReference type="EMBL" id="GGA77619.1"/>
    </source>
</evidence>
<dbReference type="InterPro" id="IPR036102">
    <property type="entry name" value="OsmC/Ohrsf"/>
</dbReference>
<proteinExistence type="predicted"/>
<dbReference type="Pfam" id="PF02566">
    <property type="entry name" value="OsmC"/>
    <property type="match status" value="1"/>
</dbReference>
<dbReference type="Gene3D" id="3.30.300.20">
    <property type="match status" value="1"/>
</dbReference>
<dbReference type="RefSeq" id="WP_188722359.1">
    <property type="nucleotide sequence ID" value="NZ_BMIF01000013.1"/>
</dbReference>
<dbReference type="SUPFAM" id="SSF82784">
    <property type="entry name" value="OsmC-like"/>
    <property type="match status" value="1"/>
</dbReference>
<name>A0A916W997_9HYPH</name>
<reference evidence="1" key="1">
    <citation type="journal article" date="2014" name="Int. J. Syst. Evol. Microbiol.">
        <title>Complete genome sequence of Corynebacterium casei LMG S-19264T (=DSM 44701T), isolated from a smear-ripened cheese.</title>
        <authorList>
            <consortium name="US DOE Joint Genome Institute (JGI-PGF)"/>
            <person name="Walter F."/>
            <person name="Albersmeier A."/>
            <person name="Kalinowski J."/>
            <person name="Ruckert C."/>
        </authorList>
    </citation>
    <scope>NUCLEOTIDE SEQUENCE</scope>
    <source>
        <strain evidence="1">CGMCC 1.15320</strain>
    </source>
</reference>
<dbReference type="InterPro" id="IPR003718">
    <property type="entry name" value="OsmC/Ohr_fam"/>
</dbReference>
<dbReference type="Proteomes" id="UP000636264">
    <property type="component" value="Unassembled WGS sequence"/>
</dbReference>
<accession>A0A916W997</accession>
<evidence type="ECO:0008006" key="3">
    <source>
        <dbReference type="Google" id="ProtNLM"/>
    </source>
</evidence>
<organism evidence="1 2">
    <name type="scientific">Nitratireductor aestuarii</name>
    <dbReference type="NCBI Taxonomy" id="1735103"/>
    <lineage>
        <taxon>Bacteria</taxon>
        <taxon>Pseudomonadati</taxon>
        <taxon>Pseudomonadota</taxon>
        <taxon>Alphaproteobacteria</taxon>
        <taxon>Hyphomicrobiales</taxon>
        <taxon>Phyllobacteriaceae</taxon>
        <taxon>Nitratireductor</taxon>
    </lineage>
</organism>
<gene>
    <name evidence="1" type="ORF">GCM10011385_34660</name>
</gene>
<comment type="caution">
    <text evidence="1">The sequence shown here is derived from an EMBL/GenBank/DDBJ whole genome shotgun (WGS) entry which is preliminary data.</text>
</comment>